<dbReference type="RefSeq" id="XP_003082079.2">
    <property type="nucleotide sequence ID" value="XM_003082031.2"/>
</dbReference>
<accession>A0A090N4D9</accession>
<dbReference type="InParanoid" id="A0A090N4D9"/>
<dbReference type="AlphaFoldDB" id="A0A090N4D9"/>
<evidence type="ECO:0000313" key="2">
    <source>
        <dbReference type="Proteomes" id="UP000009170"/>
    </source>
</evidence>
<dbReference type="OrthoDB" id="513668at2759"/>
<organism evidence="1 2">
    <name type="scientific">Ostreococcus tauri</name>
    <name type="common">Marine green alga</name>
    <dbReference type="NCBI Taxonomy" id="70448"/>
    <lineage>
        <taxon>Eukaryota</taxon>
        <taxon>Viridiplantae</taxon>
        <taxon>Chlorophyta</taxon>
        <taxon>Mamiellophyceae</taxon>
        <taxon>Mamiellales</taxon>
        <taxon>Bathycoccaceae</taxon>
        <taxon>Ostreococcus</taxon>
    </lineage>
</organism>
<gene>
    <name evidence="1" type="ORF">OT_ostta11g02580</name>
</gene>
<comment type="caution">
    <text evidence="1">The sequence shown here is derived from an EMBL/GenBank/DDBJ whole genome shotgun (WGS) entry which is preliminary data.</text>
</comment>
<proteinExistence type="predicted"/>
<name>A0A090N4D9_OSTTA</name>
<dbReference type="Proteomes" id="UP000009170">
    <property type="component" value="Unassembled WGS sequence"/>
</dbReference>
<sequence>MASRTLTRALDRAHRTIARGGGTERRVASRTMGVGHDPSQQLHTDATTTTTAATATATSAAAMPAASLAHAIADAFAPAVRAIEGSGRGGGDGAATRGTAGGEALYVPDIPMFLCASRLVRDSSYVRSVLVHDERRPRTKPRLSWYDARDDAWVPRGWFADGIKADLEYYFRDDGAERGT</sequence>
<protein>
    <submittedName>
        <fullName evidence="1">Unnamed product</fullName>
    </submittedName>
</protein>
<evidence type="ECO:0000313" key="1">
    <source>
        <dbReference type="EMBL" id="CEF99698.1"/>
    </source>
</evidence>
<keyword evidence="2" id="KW-1185">Reference proteome</keyword>
<reference evidence="2" key="1">
    <citation type="journal article" date="2006" name="Proc. Natl. Acad. Sci. U.S.A.">
        <title>Genome analysis of the smallest free-living eukaryote Ostreococcus tauri unveils many unique features.</title>
        <authorList>
            <person name="Derelle E."/>
            <person name="Ferraz C."/>
            <person name="Rombauts S."/>
            <person name="Rouze P."/>
            <person name="Worden A.Z."/>
            <person name="Robbens S."/>
            <person name="Partensky F."/>
            <person name="Degroeve S."/>
            <person name="Echeynie S."/>
            <person name="Cooke R."/>
            <person name="Saeys Y."/>
            <person name="Wuyts J."/>
            <person name="Jabbari K."/>
            <person name="Bowler C."/>
            <person name="Panaud O."/>
            <person name="Piegu B."/>
            <person name="Ball S.G."/>
            <person name="Ral J.-P."/>
            <person name="Bouget F.-Y."/>
            <person name="Piganeau G."/>
            <person name="De Baets B."/>
            <person name="Picard A."/>
            <person name="Delseny M."/>
            <person name="Demaille J."/>
            <person name="Van de Peer Y."/>
            <person name="Moreau H."/>
        </authorList>
    </citation>
    <scope>NUCLEOTIDE SEQUENCE [LARGE SCALE GENOMIC DNA]</scope>
    <source>
        <strain evidence="2">OTTH 0595 / CCAP 157/2 / RCC745</strain>
    </source>
</reference>
<dbReference type="GeneID" id="9835911"/>
<dbReference type="EMBL" id="CAID01000011">
    <property type="protein sequence ID" value="CEF99698.1"/>
    <property type="molecule type" value="Genomic_DNA"/>
</dbReference>
<reference evidence="1 2" key="2">
    <citation type="journal article" date="2014" name="BMC Genomics">
        <title>An improved genome of the model marine alga Ostreococcus tauri unfolds by assessing Illumina de novo assemblies.</title>
        <authorList>
            <person name="Blanc-Mathieu R."/>
            <person name="Verhelst B."/>
            <person name="Derelle E."/>
            <person name="Rombauts S."/>
            <person name="Bouget F.Y."/>
            <person name="Carre I."/>
            <person name="Chateau A."/>
            <person name="Eyre-Walker A."/>
            <person name="Grimsley N."/>
            <person name="Moreau H."/>
            <person name="Piegu B."/>
            <person name="Rivals E."/>
            <person name="Schackwitz W."/>
            <person name="Van de Peer Y."/>
            <person name="Piganeau G."/>
        </authorList>
    </citation>
    <scope>NUCLEOTIDE SEQUENCE [LARGE SCALE GENOMIC DNA]</scope>
    <source>
        <strain evidence="2">OTTH 0595 / CCAP 157/2 / RCC745</strain>
    </source>
</reference>
<dbReference type="KEGG" id="ota:OT_ostta11g02580"/>